<name>A0A9N8E933_9STRA</name>
<evidence type="ECO:0000313" key="2">
    <source>
        <dbReference type="Proteomes" id="UP001153069"/>
    </source>
</evidence>
<accession>A0A9N8E933</accession>
<comment type="caution">
    <text evidence="1">The sequence shown here is derived from an EMBL/GenBank/DDBJ whole genome shotgun (WGS) entry which is preliminary data.</text>
</comment>
<protein>
    <submittedName>
        <fullName evidence="1">Uncharacterized protein</fullName>
    </submittedName>
</protein>
<organism evidence="1 2">
    <name type="scientific">Seminavis robusta</name>
    <dbReference type="NCBI Taxonomy" id="568900"/>
    <lineage>
        <taxon>Eukaryota</taxon>
        <taxon>Sar</taxon>
        <taxon>Stramenopiles</taxon>
        <taxon>Ochrophyta</taxon>
        <taxon>Bacillariophyta</taxon>
        <taxon>Bacillariophyceae</taxon>
        <taxon>Bacillariophycidae</taxon>
        <taxon>Naviculales</taxon>
        <taxon>Naviculaceae</taxon>
        <taxon>Seminavis</taxon>
    </lineage>
</organism>
<dbReference type="AlphaFoldDB" id="A0A9N8E933"/>
<dbReference type="EMBL" id="CAICTM010000790">
    <property type="protein sequence ID" value="CAB9516558.1"/>
    <property type="molecule type" value="Genomic_DNA"/>
</dbReference>
<reference evidence="1" key="1">
    <citation type="submission" date="2020-06" db="EMBL/GenBank/DDBJ databases">
        <authorList>
            <consortium name="Plant Systems Biology data submission"/>
        </authorList>
    </citation>
    <scope>NUCLEOTIDE SEQUENCE</scope>
    <source>
        <strain evidence="1">D6</strain>
    </source>
</reference>
<sequence>MPGLSSLVSRHLDTADAIFPGTRHHSLKKVLQQYQEEVNVNRESKGRPITKTTENLATEVRAYDFVKNRLEAENHNRQKNTSYMYNNTNLRLSQTIKNKTDHKSNKPGRKFALKLPSKTKHVQTYENITINDPSILKLRDMGVSISESEMNKIPTWAEITDHLGKEPVILGLETCEAYRKAVAAKDRYVAPTGQFNTGTNLLPIALDYNCQLPRKSKLATVPWGKHNLVQARLDGYRINKTQYDNYRNEDVLPVVMVRHPLSWMFSTCVHSYSAHWAHTLDNCPHLTNGTSDGAALNPVHMKYGYHPPNQKYHRYDSLIHMWLHWYQGYSKPDLPFPRLVVRLEDLVYHPDKVVKSICTCAGGRLRHSKVYMPEESVKVQMDRSREKKGMNGTLANGRETAGFLKAWIDHASTGSLWQRMTPMDQHFLLKMLRDDPSNQMKLFHYKI</sequence>
<keyword evidence="2" id="KW-1185">Reference proteome</keyword>
<gene>
    <name evidence="1" type="ORF">SEMRO_791_G203020.1</name>
</gene>
<evidence type="ECO:0000313" key="1">
    <source>
        <dbReference type="EMBL" id="CAB9516558.1"/>
    </source>
</evidence>
<dbReference type="InterPro" id="IPR027417">
    <property type="entry name" value="P-loop_NTPase"/>
</dbReference>
<dbReference type="Proteomes" id="UP001153069">
    <property type="component" value="Unassembled WGS sequence"/>
</dbReference>
<proteinExistence type="predicted"/>
<dbReference type="Gene3D" id="3.40.50.300">
    <property type="entry name" value="P-loop containing nucleotide triphosphate hydrolases"/>
    <property type="match status" value="1"/>
</dbReference>
<dbReference type="OrthoDB" id="41177at2759"/>
<dbReference type="SUPFAM" id="SSF52540">
    <property type="entry name" value="P-loop containing nucleoside triphosphate hydrolases"/>
    <property type="match status" value="1"/>
</dbReference>